<reference evidence="1" key="2">
    <citation type="submission" date="2020-11" db="EMBL/GenBank/DDBJ databases">
        <authorList>
            <person name="McCartney M.A."/>
            <person name="Auch B."/>
            <person name="Kono T."/>
            <person name="Mallez S."/>
            <person name="Becker A."/>
            <person name="Gohl D.M."/>
            <person name="Silverstein K.A.T."/>
            <person name="Koren S."/>
            <person name="Bechman K.B."/>
            <person name="Herman A."/>
            <person name="Abrahante J.E."/>
            <person name="Garbe J."/>
        </authorList>
    </citation>
    <scope>NUCLEOTIDE SEQUENCE</scope>
    <source>
        <strain evidence="1">Duluth1</strain>
        <tissue evidence="1">Whole animal</tissue>
    </source>
</reference>
<sequence>MRDILAQTACAWFVLSGRMELTLCVKAVMSVPTSLTPARQHARHVQMAIPPRHTCLRTLRNVTC</sequence>
<gene>
    <name evidence="1" type="ORF">DPMN_144610</name>
</gene>
<name>A0A9D4F761_DREPO</name>
<reference evidence="1" key="1">
    <citation type="journal article" date="2019" name="bioRxiv">
        <title>The Genome of the Zebra Mussel, Dreissena polymorpha: A Resource for Invasive Species Research.</title>
        <authorList>
            <person name="McCartney M.A."/>
            <person name="Auch B."/>
            <person name="Kono T."/>
            <person name="Mallez S."/>
            <person name="Zhang Y."/>
            <person name="Obille A."/>
            <person name="Becker A."/>
            <person name="Abrahante J.E."/>
            <person name="Garbe J."/>
            <person name="Badalamenti J.P."/>
            <person name="Herman A."/>
            <person name="Mangelson H."/>
            <person name="Liachko I."/>
            <person name="Sullivan S."/>
            <person name="Sone E.D."/>
            <person name="Koren S."/>
            <person name="Silverstein K.A.T."/>
            <person name="Beckman K.B."/>
            <person name="Gohl D.M."/>
        </authorList>
    </citation>
    <scope>NUCLEOTIDE SEQUENCE</scope>
    <source>
        <strain evidence="1">Duluth1</strain>
        <tissue evidence="1">Whole animal</tissue>
    </source>
</reference>
<dbReference type="Proteomes" id="UP000828390">
    <property type="component" value="Unassembled WGS sequence"/>
</dbReference>
<proteinExistence type="predicted"/>
<keyword evidence="2" id="KW-1185">Reference proteome</keyword>
<comment type="caution">
    <text evidence="1">The sequence shown here is derived from an EMBL/GenBank/DDBJ whole genome shotgun (WGS) entry which is preliminary data.</text>
</comment>
<accession>A0A9D4F761</accession>
<organism evidence="1 2">
    <name type="scientific">Dreissena polymorpha</name>
    <name type="common">Zebra mussel</name>
    <name type="synonym">Mytilus polymorpha</name>
    <dbReference type="NCBI Taxonomy" id="45954"/>
    <lineage>
        <taxon>Eukaryota</taxon>
        <taxon>Metazoa</taxon>
        <taxon>Spiralia</taxon>
        <taxon>Lophotrochozoa</taxon>
        <taxon>Mollusca</taxon>
        <taxon>Bivalvia</taxon>
        <taxon>Autobranchia</taxon>
        <taxon>Heteroconchia</taxon>
        <taxon>Euheterodonta</taxon>
        <taxon>Imparidentia</taxon>
        <taxon>Neoheterodontei</taxon>
        <taxon>Myida</taxon>
        <taxon>Dreissenoidea</taxon>
        <taxon>Dreissenidae</taxon>
        <taxon>Dreissena</taxon>
    </lineage>
</organism>
<evidence type="ECO:0000313" key="2">
    <source>
        <dbReference type="Proteomes" id="UP000828390"/>
    </source>
</evidence>
<dbReference type="EMBL" id="JAIWYP010000007">
    <property type="protein sequence ID" value="KAH3791130.1"/>
    <property type="molecule type" value="Genomic_DNA"/>
</dbReference>
<dbReference type="AlphaFoldDB" id="A0A9D4F761"/>
<protein>
    <submittedName>
        <fullName evidence="1">Uncharacterized protein</fullName>
    </submittedName>
</protein>
<evidence type="ECO:0000313" key="1">
    <source>
        <dbReference type="EMBL" id="KAH3791130.1"/>
    </source>
</evidence>